<protein>
    <recommendedName>
        <fullName evidence="3">DUF3078 domain-containing protein</fullName>
    </recommendedName>
</protein>
<keyword evidence="2" id="KW-1185">Reference proteome</keyword>
<reference evidence="1 2" key="1">
    <citation type="submission" date="2015-11" db="EMBL/GenBank/DDBJ databases">
        <title>Description and complete genome sequence of a novel strain predominating in hypersaline microbial mats and representing a new family of the Bacteriodetes phylum.</title>
        <authorList>
            <person name="Spring S."/>
            <person name="Bunk B."/>
            <person name="Sproer C."/>
            <person name="Klenk H.-P."/>
        </authorList>
    </citation>
    <scope>NUCLEOTIDE SEQUENCE [LARGE SCALE GENOMIC DNA]</scope>
    <source>
        <strain evidence="1 2">L21-Spi-D4</strain>
    </source>
</reference>
<name>A0A0S2HX75_9BACT</name>
<evidence type="ECO:0008006" key="3">
    <source>
        <dbReference type="Google" id="ProtNLM"/>
    </source>
</evidence>
<dbReference type="EMBL" id="CP013118">
    <property type="protein sequence ID" value="ALO14688.1"/>
    <property type="molecule type" value="Genomic_DNA"/>
</dbReference>
<sequence length="305" mass="35381">MFIYFQNPKIRKRINMRLLTTIILTMAVIISYGQQDTAKTIEQKKDTVWTFEGQSSLNFTQGFLENWSQGGENFLSTLLLNDYTISYDKKRASWENSFNYKLGGTQQGDQDMRKTEDIFEFNSKFGYDISNRNIFFSNIINFKTQFLKGFDYGSGNDSVAISRFLNPGHLVIATGFEYKYDKILSAMVSPLSGKATFMTDTVKYNPETFGIDSDKNFRAEMGAYIRIKFKKELIKNVSINTSLELFNNYFDHPENIDIDWQSTITFKANDFIKTVLFTHFVYDQNVSQYWQVKETLGIGIAYSIK</sequence>
<evidence type="ECO:0000313" key="2">
    <source>
        <dbReference type="Proteomes" id="UP000064893"/>
    </source>
</evidence>
<gene>
    <name evidence="1" type="ORF">L21SP5_01021</name>
</gene>
<evidence type="ECO:0000313" key="1">
    <source>
        <dbReference type="EMBL" id="ALO14688.1"/>
    </source>
</evidence>
<accession>A0A0S2HX75</accession>
<dbReference type="STRING" id="1307839.L21SP5_01021"/>
<dbReference type="Pfam" id="PF11276">
    <property type="entry name" value="DUF3078"/>
    <property type="match status" value="1"/>
</dbReference>
<dbReference type="InterPro" id="IPR021428">
    <property type="entry name" value="DUF3078"/>
</dbReference>
<dbReference type="Proteomes" id="UP000064893">
    <property type="component" value="Chromosome"/>
</dbReference>
<dbReference type="AlphaFoldDB" id="A0A0S2HX75"/>
<dbReference type="KEGG" id="blq:L21SP5_01021"/>
<organism evidence="1 2">
    <name type="scientific">Salinivirga cyanobacteriivorans</name>
    <dbReference type="NCBI Taxonomy" id="1307839"/>
    <lineage>
        <taxon>Bacteria</taxon>
        <taxon>Pseudomonadati</taxon>
        <taxon>Bacteroidota</taxon>
        <taxon>Bacteroidia</taxon>
        <taxon>Bacteroidales</taxon>
        <taxon>Salinivirgaceae</taxon>
        <taxon>Salinivirga</taxon>
    </lineage>
</organism>
<proteinExistence type="predicted"/>